<keyword evidence="7" id="KW-0793">Thylakoid</keyword>
<dbReference type="HOGENOM" id="CLU_057943_3_1_1"/>
<keyword evidence="4 7" id="KW-0934">Plastid</keyword>
<dbReference type="Pfam" id="PF00504">
    <property type="entry name" value="Chloroa_b-bind"/>
    <property type="match status" value="1"/>
</dbReference>
<gene>
    <name evidence="8" type="ORF">OSTLU_31645</name>
</gene>
<keyword evidence="5 7" id="KW-0157">Chromophore</keyword>
<evidence type="ECO:0000313" key="8">
    <source>
        <dbReference type="EMBL" id="ABO96269.1"/>
    </source>
</evidence>
<dbReference type="AlphaFoldDB" id="A4RXC5"/>
<feature type="binding site" description="axial binding residue" evidence="6">
    <location>
        <position position="147"/>
    </location>
    <ligand>
        <name>chlorophyll b</name>
        <dbReference type="ChEBI" id="CHEBI:61721"/>
        <label>1</label>
    </ligand>
    <ligandPart>
        <name>Mg</name>
        <dbReference type="ChEBI" id="CHEBI:25107"/>
    </ligandPart>
</feature>
<dbReference type="OMA" id="DYTPGDY"/>
<keyword evidence="3 7" id="KW-0602">Photosynthesis</keyword>
<dbReference type="PANTHER" id="PTHR21649">
    <property type="entry name" value="CHLOROPHYLL A/B BINDING PROTEIN"/>
    <property type="match status" value="1"/>
</dbReference>
<name>A4RXC5_OSTLU</name>
<keyword evidence="9" id="KW-1185">Reference proteome</keyword>
<evidence type="ECO:0000256" key="1">
    <source>
        <dbReference type="ARBA" id="ARBA00022494"/>
    </source>
</evidence>
<proteinExistence type="inferred from homology"/>
<evidence type="ECO:0000256" key="3">
    <source>
        <dbReference type="ARBA" id="ARBA00022531"/>
    </source>
</evidence>
<dbReference type="eggNOG" id="ENOG502RXY6">
    <property type="taxonomic scope" value="Eukaryota"/>
</dbReference>
<dbReference type="OrthoDB" id="423598at2759"/>
<comment type="function">
    <text evidence="7">The light-harvesting complex (LHC) functions as a light receptor, it captures and delivers excitation energy to photosystems with which it is closely associated.</text>
</comment>
<organism evidence="8 9">
    <name type="scientific">Ostreococcus lucimarinus (strain CCE9901)</name>
    <dbReference type="NCBI Taxonomy" id="436017"/>
    <lineage>
        <taxon>Eukaryota</taxon>
        <taxon>Viridiplantae</taxon>
        <taxon>Chlorophyta</taxon>
        <taxon>Mamiellophyceae</taxon>
        <taxon>Mamiellales</taxon>
        <taxon>Bathycoccaceae</taxon>
        <taxon>Ostreococcus</taxon>
    </lineage>
</organism>
<comment type="similarity">
    <text evidence="7">Belongs to the light-harvesting chlorophyll a/b-binding (LHC) protein family.</text>
</comment>
<evidence type="ECO:0000256" key="7">
    <source>
        <dbReference type="RuleBase" id="RU363080"/>
    </source>
</evidence>
<evidence type="ECO:0000256" key="5">
    <source>
        <dbReference type="ARBA" id="ARBA00022991"/>
    </source>
</evidence>
<evidence type="ECO:0000256" key="4">
    <source>
        <dbReference type="ARBA" id="ARBA00022640"/>
    </source>
</evidence>
<feature type="binding site" evidence="6">
    <location>
        <position position="199"/>
    </location>
    <ligand>
        <name>chlorophyll a</name>
        <dbReference type="ChEBI" id="CHEBI:58416"/>
        <label>1</label>
    </ligand>
</feature>
<dbReference type="SUPFAM" id="SSF103511">
    <property type="entry name" value="Chlorophyll a-b binding protein"/>
    <property type="match status" value="1"/>
</dbReference>
<dbReference type="GO" id="GO:0016168">
    <property type="term" value="F:chlorophyll binding"/>
    <property type="evidence" value="ECO:0007669"/>
    <property type="project" value="UniProtKB-KW"/>
</dbReference>
<keyword evidence="7" id="KW-0603">Photosystem I</keyword>
<dbReference type="STRING" id="436017.A4RXC5"/>
<feature type="binding site" evidence="6">
    <location>
        <position position="182"/>
    </location>
    <ligand>
        <name>chlorophyll a</name>
        <dbReference type="ChEBI" id="CHEBI:58416"/>
        <label>1</label>
    </ligand>
</feature>
<dbReference type="GO" id="GO:0009523">
    <property type="term" value="C:photosystem II"/>
    <property type="evidence" value="ECO:0007669"/>
    <property type="project" value="UniProtKB-KW"/>
</dbReference>
<dbReference type="GeneID" id="5001849"/>
<protein>
    <recommendedName>
        <fullName evidence="7">Chlorophyll a-b binding protein, chloroplastic</fullName>
    </recommendedName>
</protein>
<evidence type="ECO:0000256" key="2">
    <source>
        <dbReference type="ARBA" id="ARBA00022528"/>
    </source>
</evidence>
<dbReference type="EMBL" id="CP000585">
    <property type="protein sequence ID" value="ABO96269.1"/>
    <property type="molecule type" value="Genomic_DNA"/>
</dbReference>
<dbReference type="RefSeq" id="XP_001417976.1">
    <property type="nucleotide sequence ID" value="XM_001417939.1"/>
</dbReference>
<feature type="binding site" description="axial binding residue" evidence="6">
    <location>
        <position position="77"/>
    </location>
    <ligand>
        <name>chlorophyll b</name>
        <dbReference type="ChEBI" id="CHEBI:61721"/>
        <label>1</label>
    </ligand>
    <ligandPart>
        <name>Mg</name>
        <dbReference type="ChEBI" id="CHEBI:25107"/>
    </ligandPart>
</feature>
<accession>A4RXC5</accession>
<feature type="binding site" evidence="6">
    <location>
        <position position="75"/>
    </location>
    <ligand>
        <name>chlorophyll a</name>
        <dbReference type="ChEBI" id="CHEBI:58416"/>
        <label>1</label>
    </ligand>
</feature>
<dbReference type="Gene3D" id="1.10.3460.10">
    <property type="entry name" value="Chlorophyll a/b binding protein domain"/>
    <property type="match status" value="1"/>
</dbReference>
<keyword evidence="2 7" id="KW-0150">Chloroplast</keyword>
<dbReference type="GO" id="GO:0009535">
    <property type="term" value="C:chloroplast thylakoid membrane"/>
    <property type="evidence" value="ECO:0007669"/>
    <property type="project" value="UniProtKB-SubCell"/>
</dbReference>
<evidence type="ECO:0000313" key="9">
    <source>
        <dbReference type="Proteomes" id="UP000001568"/>
    </source>
</evidence>
<dbReference type="InterPro" id="IPR022796">
    <property type="entry name" value="Chloroa_b-bind"/>
</dbReference>
<keyword evidence="7" id="KW-0604">Photosystem II</keyword>
<dbReference type="Proteomes" id="UP000001568">
    <property type="component" value="Chromosome 5"/>
</dbReference>
<reference evidence="8 9" key="1">
    <citation type="journal article" date="2007" name="Proc. Natl. Acad. Sci. U.S.A.">
        <title>The tiny eukaryote Ostreococcus provides genomic insights into the paradox of plankton speciation.</title>
        <authorList>
            <person name="Palenik B."/>
            <person name="Grimwood J."/>
            <person name="Aerts A."/>
            <person name="Rouze P."/>
            <person name="Salamov A."/>
            <person name="Putnam N."/>
            <person name="Dupont C."/>
            <person name="Jorgensen R."/>
            <person name="Derelle E."/>
            <person name="Rombauts S."/>
            <person name="Zhou K."/>
            <person name="Otillar R."/>
            <person name="Merchant S.S."/>
            <person name="Podell S."/>
            <person name="Gaasterland T."/>
            <person name="Napoli C."/>
            <person name="Gendler K."/>
            <person name="Manuell A."/>
            <person name="Tai V."/>
            <person name="Vallon O."/>
            <person name="Piganeau G."/>
            <person name="Jancek S."/>
            <person name="Heijde M."/>
            <person name="Jabbari K."/>
            <person name="Bowler C."/>
            <person name="Lohr M."/>
            <person name="Robbens S."/>
            <person name="Werner G."/>
            <person name="Dubchak I."/>
            <person name="Pazour G.J."/>
            <person name="Ren Q."/>
            <person name="Paulsen I."/>
            <person name="Delwiche C."/>
            <person name="Schmutz J."/>
            <person name="Rokhsar D."/>
            <person name="Van de Peer Y."/>
            <person name="Moreau H."/>
            <person name="Grigoriev I.V."/>
        </authorList>
    </citation>
    <scope>NUCLEOTIDE SEQUENCE [LARGE SCALE GENOMIC DNA]</scope>
    <source>
        <strain evidence="8 9">CCE9901</strain>
    </source>
</reference>
<keyword evidence="1 6" id="KW-0148">Chlorophyll</keyword>
<feature type="binding site" evidence="6">
    <location>
        <position position="185"/>
    </location>
    <ligand>
        <name>chlorophyll b</name>
        <dbReference type="ChEBI" id="CHEBI:61721"/>
        <label>2</label>
    </ligand>
</feature>
<comment type="subcellular location">
    <subcellularLocation>
        <location evidence="7">Plastid</location>
        <location evidence="7">Chloroplast thylakoid membrane</location>
    </subcellularLocation>
</comment>
<feature type="binding site" evidence="6">
    <location>
        <position position="72"/>
    </location>
    <ligand>
        <name>chlorophyll a</name>
        <dbReference type="ChEBI" id="CHEBI:58416"/>
        <label>1</label>
    </ligand>
</feature>
<dbReference type="KEGG" id="olu:OSTLU_31645"/>
<dbReference type="GO" id="GO:0009765">
    <property type="term" value="P:photosynthesis, light harvesting"/>
    <property type="evidence" value="ECO:0007669"/>
    <property type="project" value="InterPro"/>
</dbReference>
<sequence length="252" mass="26522">MSPVVVNAMSVKPTVRTASAGVFTKGKNYANIQEATAAGLVGASAPFPEGLDVLGFCNGIDGASLQRYREAELTHGRVSMLATVGFLVGEQVEGSSFLFDAQVTGPAVNHFQQVPTPFWFAIGATIAIAESTRVQAGWQDPGQSDKLFLLKDGYTPGDLNFDPLGLGRGKSEEELDELRLKELNNGRLAMISISGMIAQELVDGLNLIPSDVALELGNGDLQAMEQACAGKPDEAACAKAFEATLEAAARMS</sequence>
<feature type="binding site" evidence="6">
    <location>
        <position position="187"/>
    </location>
    <ligand>
        <name>chlorophyll a</name>
        <dbReference type="ChEBI" id="CHEBI:58416"/>
        <label>1</label>
    </ligand>
</feature>
<dbReference type="Gramene" id="ABO96269">
    <property type="protein sequence ID" value="ABO96269"/>
    <property type="gene ID" value="OSTLU_31645"/>
</dbReference>
<evidence type="ECO:0000256" key="6">
    <source>
        <dbReference type="PIRSR" id="PIRSR601344-1"/>
    </source>
</evidence>
<dbReference type="GO" id="GO:0009522">
    <property type="term" value="C:photosystem I"/>
    <property type="evidence" value="ECO:0007669"/>
    <property type="project" value="UniProtKB-KW"/>
</dbReference>
<feature type="binding site" evidence="6">
    <location>
        <position position="181"/>
    </location>
    <ligand>
        <name>chlorophyll a</name>
        <dbReference type="ChEBI" id="CHEBI:58416"/>
        <label>1</label>
    </ligand>
</feature>
<dbReference type="InterPro" id="IPR001344">
    <property type="entry name" value="Chloro_AB-bd_pln"/>
</dbReference>